<dbReference type="EMBL" id="JADBEL010000026">
    <property type="protein sequence ID" value="MBE1556439.1"/>
    <property type="molecule type" value="Genomic_DNA"/>
</dbReference>
<organism evidence="2 3">
    <name type="scientific">Sporosarcina limicola</name>
    <dbReference type="NCBI Taxonomy" id="34101"/>
    <lineage>
        <taxon>Bacteria</taxon>
        <taxon>Bacillati</taxon>
        <taxon>Bacillota</taxon>
        <taxon>Bacilli</taxon>
        <taxon>Bacillales</taxon>
        <taxon>Caryophanaceae</taxon>
        <taxon>Sporosarcina</taxon>
    </lineage>
</organism>
<evidence type="ECO:0000313" key="2">
    <source>
        <dbReference type="EMBL" id="MBE1556439.1"/>
    </source>
</evidence>
<evidence type="ECO:0000259" key="1">
    <source>
        <dbReference type="Pfam" id="PF00389"/>
    </source>
</evidence>
<reference evidence="2" key="1">
    <citation type="submission" date="2020-10" db="EMBL/GenBank/DDBJ databases">
        <title>Genomic Encyclopedia of Type Strains, Phase IV (KMG-IV): sequencing the most valuable type-strain genomes for metagenomic binning, comparative biology and taxonomic classification.</title>
        <authorList>
            <person name="Goeker M."/>
        </authorList>
    </citation>
    <scope>NUCLEOTIDE SEQUENCE</scope>
    <source>
        <strain evidence="2">DSM 13886</strain>
    </source>
</reference>
<name>A0A927R7Y0_9BACL</name>
<dbReference type="InterPro" id="IPR006139">
    <property type="entry name" value="D-isomer_2_OHA_DH_cat_dom"/>
</dbReference>
<gene>
    <name evidence="2" type="ORF">H4683_003564</name>
</gene>
<dbReference type="GO" id="GO:0051287">
    <property type="term" value="F:NAD binding"/>
    <property type="evidence" value="ECO:0007669"/>
    <property type="project" value="InterPro"/>
</dbReference>
<dbReference type="Gene3D" id="3.40.50.720">
    <property type="entry name" value="NAD(P)-binding Rossmann-like Domain"/>
    <property type="match status" value="1"/>
</dbReference>
<keyword evidence="3" id="KW-1185">Reference proteome</keyword>
<proteinExistence type="predicted"/>
<evidence type="ECO:0000313" key="3">
    <source>
        <dbReference type="Proteomes" id="UP000658225"/>
    </source>
</evidence>
<dbReference type="RefSeq" id="WP_192600082.1">
    <property type="nucleotide sequence ID" value="NZ_JADBEL010000026.1"/>
</dbReference>
<dbReference type="Proteomes" id="UP000658225">
    <property type="component" value="Unassembled WGS sequence"/>
</dbReference>
<dbReference type="Pfam" id="PF00389">
    <property type="entry name" value="2-Hacid_dh"/>
    <property type="match status" value="1"/>
</dbReference>
<dbReference type="AlphaFoldDB" id="A0A927R7Y0"/>
<feature type="domain" description="D-isomer specific 2-hydroxyacid dehydrogenase catalytic" evidence="1">
    <location>
        <begin position="4"/>
        <end position="63"/>
    </location>
</feature>
<protein>
    <submittedName>
        <fullName evidence="2">Lactate dehydrogenase-like 2-hydroxyacid dehydrogenase</fullName>
    </submittedName>
</protein>
<sequence>MLWTVLTDSVDRKVLEVAPKLKDVFNLAVRYNNIDIEVAKERGIIVTNTRGVLTETTADLAFYASLCGSSQ</sequence>
<dbReference type="GO" id="GO:0016616">
    <property type="term" value="F:oxidoreductase activity, acting on the CH-OH group of donors, NAD or NADP as acceptor"/>
    <property type="evidence" value="ECO:0007669"/>
    <property type="project" value="InterPro"/>
</dbReference>
<dbReference type="SUPFAM" id="SSF52283">
    <property type="entry name" value="Formate/glycerate dehydrogenase catalytic domain-like"/>
    <property type="match status" value="1"/>
</dbReference>
<accession>A0A927R7Y0</accession>
<comment type="caution">
    <text evidence="2">The sequence shown here is derived from an EMBL/GenBank/DDBJ whole genome shotgun (WGS) entry which is preliminary data.</text>
</comment>